<dbReference type="RefSeq" id="WP_204695233.1">
    <property type="nucleotide sequence ID" value="NZ_JAFBEC010000001.1"/>
</dbReference>
<evidence type="ECO:0000313" key="4">
    <source>
        <dbReference type="EMBL" id="MBM7631037.1"/>
    </source>
</evidence>
<dbReference type="SUPFAM" id="SSF55347">
    <property type="entry name" value="Glyceraldehyde-3-phosphate dehydrogenase-like, C-terminal domain"/>
    <property type="match status" value="1"/>
</dbReference>
<dbReference type="Proteomes" id="UP000741863">
    <property type="component" value="Unassembled WGS sequence"/>
</dbReference>
<keyword evidence="5" id="KW-1185">Reference proteome</keyword>
<evidence type="ECO:0000259" key="3">
    <source>
        <dbReference type="Pfam" id="PF22725"/>
    </source>
</evidence>
<accession>A0ABS2P6U8</accession>
<dbReference type="InterPro" id="IPR000683">
    <property type="entry name" value="Gfo/Idh/MocA-like_OxRdtase_N"/>
</dbReference>
<dbReference type="SUPFAM" id="SSF51735">
    <property type="entry name" value="NAD(P)-binding Rossmann-fold domains"/>
    <property type="match status" value="1"/>
</dbReference>
<evidence type="ECO:0000259" key="2">
    <source>
        <dbReference type="Pfam" id="PF01408"/>
    </source>
</evidence>
<proteinExistence type="predicted"/>
<dbReference type="Pfam" id="PF22725">
    <property type="entry name" value="GFO_IDH_MocA_C3"/>
    <property type="match status" value="1"/>
</dbReference>
<gene>
    <name evidence="4" type="ORF">JOD17_000128</name>
</gene>
<evidence type="ECO:0000313" key="5">
    <source>
        <dbReference type="Proteomes" id="UP000741863"/>
    </source>
</evidence>
<dbReference type="InterPro" id="IPR050463">
    <property type="entry name" value="Gfo/Idh/MocA_oxidrdct_glycsds"/>
</dbReference>
<organism evidence="4 5">
    <name type="scientific">Geomicrobium sediminis</name>
    <dbReference type="NCBI Taxonomy" id="1347788"/>
    <lineage>
        <taxon>Bacteria</taxon>
        <taxon>Bacillati</taxon>
        <taxon>Bacillota</taxon>
        <taxon>Bacilli</taxon>
        <taxon>Bacillales</taxon>
        <taxon>Geomicrobium</taxon>
    </lineage>
</organism>
<feature type="domain" description="Gfo/Idh/MocA-like oxidoreductase N-terminal" evidence="2">
    <location>
        <begin position="1"/>
        <end position="119"/>
    </location>
</feature>
<sequence length="346" mass="39458">MKVGIIGGGFGLNVQAPIIALHPEMEVTAICTMNRHRLPDHLLDEERAPVHYKCWTLMLEKEELDVVFVSSLPRYHFVMVKEALKRGIHVVCEKPFTMNHRESQELVELAALYDAKVVIDFEWRYHPACQKMKELMLQGLIGEAIHFENHISSPQYQSLHLNKRGWMGEKQQFGGMLGALGTHMIDCLRWLVDDEVANVNGLLHTHVPEGAGEMRDADDGFFIHGKMKKNCTFSIQLLSCVNHGFGSNIKVFGRQGTIKLENDKLLLIGQAQAPLEELDIRSEGKLPALQSKEAAAYYPAFYPFLEKVYDYFAFHQVDRDLPLIEDGHHNQVVMDTIIESQTLFYK</sequence>
<reference evidence="4 5" key="1">
    <citation type="submission" date="2021-01" db="EMBL/GenBank/DDBJ databases">
        <title>Genomic Encyclopedia of Type Strains, Phase IV (KMG-IV): sequencing the most valuable type-strain genomes for metagenomic binning, comparative biology and taxonomic classification.</title>
        <authorList>
            <person name="Goeker M."/>
        </authorList>
    </citation>
    <scope>NUCLEOTIDE SEQUENCE [LARGE SCALE GENOMIC DNA]</scope>
    <source>
        <strain evidence="4 5">DSM 25540</strain>
    </source>
</reference>
<dbReference type="Gene3D" id="3.30.360.10">
    <property type="entry name" value="Dihydrodipicolinate Reductase, domain 2"/>
    <property type="match status" value="1"/>
</dbReference>
<dbReference type="EMBL" id="JAFBEC010000001">
    <property type="protein sequence ID" value="MBM7631037.1"/>
    <property type="molecule type" value="Genomic_DNA"/>
</dbReference>
<dbReference type="Gene3D" id="3.40.50.720">
    <property type="entry name" value="NAD(P)-binding Rossmann-like Domain"/>
    <property type="match status" value="1"/>
</dbReference>
<evidence type="ECO:0000256" key="1">
    <source>
        <dbReference type="ARBA" id="ARBA00023002"/>
    </source>
</evidence>
<comment type="caution">
    <text evidence="4">The sequence shown here is derived from an EMBL/GenBank/DDBJ whole genome shotgun (WGS) entry which is preliminary data.</text>
</comment>
<dbReference type="PANTHER" id="PTHR43818">
    <property type="entry name" value="BCDNA.GH03377"/>
    <property type="match status" value="1"/>
</dbReference>
<dbReference type="PANTHER" id="PTHR43818:SF11">
    <property type="entry name" value="BCDNA.GH03377"/>
    <property type="match status" value="1"/>
</dbReference>
<feature type="domain" description="GFO/IDH/MocA-like oxidoreductase" evidence="3">
    <location>
        <begin position="130"/>
        <end position="258"/>
    </location>
</feature>
<dbReference type="Pfam" id="PF01408">
    <property type="entry name" value="GFO_IDH_MocA"/>
    <property type="match status" value="1"/>
</dbReference>
<dbReference type="InterPro" id="IPR036291">
    <property type="entry name" value="NAD(P)-bd_dom_sf"/>
</dbReference>
<protein>
    <submittedName>
        <fullName evidence="4">Dehydrogenase</fullName>
    </submittedName>
</protein>
<name>A0ABS2P6U8_9BACL</name>
<dbReference type="InterPro" id="IPR055170">
    <property type="entry name" value="GFO_IDH_MocA-like_dom"/>
</dbReference>
<keyword evidence="1" id="KW-0560">Oxidoreductase</keyword>